<accession>A0AAE0EAV4</accession>
<comment type="caution">
    <text evidence="1">The sequence shown here is derived from an EMBL/GenBank/DDBJ whole genome shotgun (WGS) entry which is preliminary data.</text>
</comment>
<dbReference type="Proteomes" id="UP001281410">
    <property type="component" value="Unassembled WGS sequence"/>
</dbReference>
<reference evidence="1" key="1">
    <citation type="journal article" date="2023" name="Plant J.">
        <title>Genome sequences and population genomics provide insights into the demographic history, inbreeding, and mutation load of two 'living fossil' tree species of Dipteronia.</title>
        <authorList>
            <person name="Feng Y."/>
            <person name="Comes H.P."/>
            <person name="Chen J."/>
            <person name="Zhu S."/>
            <person name="Lu R."/>
            <person name="Zhang X."/>
            <person name="Li P."/>
            <person name="Qiu J."/>
            <person name="Olsen K.M."/>
            <person name="Qiu Y."/>
        </authorList>
    </citation>
    <scope>NUCLEOTIDE SEQUENCE</scope>
    <source>
        <strain evidence="1">NBL</strain>
    </source>
</reference>
<keyword evidence="2" id="KW-1185">Reference proteome</keyword>
<sequence length="94" mass="10658">MGKYFGVPLIHGRITKDTYKEILEKAKSRLATWKSSTLSFAGGCTLIKAVFSAIPIYAMQSIKHPTETCSKLDKINRNFLWGHTEESKKMHLVK</sequence>
<dbReference type="EMBL" id="JANJYJ010000004">
    <property type="protein sequence ID" value="KAK3221017.1"/>
    <property type="molecule type" value="Genomic_DNA"/>
</dbReference>
<organism evidence="1 2">
    <name type="scientific">Dipteronia sinensis</name>
    <dbReference type="NCBI Taxonomy" id="43782"/>
    <lineage>
        <taxon>Eukaryota</taxon>
        <taxon>Viridiplantae</taxon>
        <taxon>Streptophyta</taxon>
        <taxon>Embryophyta</taxon>
        <taxon>Tracheophyta</taxon>
        <taxon>Spermatophyta</taxon>
        <taxon>Magnoliopsida</taxon>
        <taxon>eudicotyledons</taxon>
        <taxon>Gunneridae</taxon>
        <taxon>Pentapetalae</taxon>
        <taxon>rosids</taxon>
        <taxon>malvids</taxon>
        <taxon>Sapindales</taxon>
        <taxon>Sapindaceae</taxon>
        <taxon>Hippocastanoideae</taxon>
        <taxon>Acereae</taxon>
        <taxon>Dipteronia</taxon>
    </lineage>
</organism>
<dbReference type="AlphaFoldDB" id="A0AAE0EAV4"/>
<gene>
    <name evidence="1" type="ORF">Dsin_014987</name>
</gene>
<proteinExistence type="predicted"/>
<evidence type="ECO:0000313" key="2">
    <source>
        <dbReference type="Proteomes" id="UP001281410"/>
    </source>
</evidence>
<evidence type="ECO:0000313" key="1">
    <source>
        <dbReference type="EMBL" id="KAK3221017.1"/>
    </source>
</evidence>
<dbReference type="PANTHER" id="PTHR33116:SF78">
    <property type="entry name" value="OS12G0587133 PROTEIN"/>
    <property type="match status" value="1"/>
</dbReference>
<name>A0AAE0EAV4_9ROSI</name>
<protein>
    <submittedName>
        <fullName evidence="1">Uncharacterized protein</fullName>
    </submittedName>
</protein>
<dbReference type="PANTHER" id="PTHR33116">
    <property type="entry name" value="REVERSE TRANSCRIPTASE ZINC-BINDING DOMAIN-CONTAINING PROTEIN-RELATED-RELATED"/>
    <property type="match status" value="1"/>
</dbReference>